<protein>
    <submittedName>
        <fullName evidence="1">Uncharacterized protein</fullName>
    </submittedName>
</protein>
<comment type="caution">
    <text evidence="1">The sequence shown here is derived from an EMBL/GenBank/DDBJ whole genome shotgun (WGS) entry which is preliminary data.</text>
</comment>
<reference evidence="1 2" key="1">
    <citation type="submission" date="2019-05" db="EMBL/GenBank/DDBJ databases">
        <title>Another draft genome of Portunus trituberculatus and its Hox gene families provides insights of decapod evolution.</title>
        <authorList>
            <person name="Jeong J.-H."/>
            <person name="Song I."/>
            <person name="Kim S."/>
            <person name="Choi T."/>
            <person name="Kim D."/>
            <person name="Ryu S."/>
            <person name="Kim W."/>
        </authorList>
    </citation>
    <scope>NUCLEOTIDE SEQUENCE [LARGE SCALE GENOMIC DNA]</scope>
    <source>
        <tissue evidence="1">Muscle</tissue>
    </source>
</reference>
<dbReference type="EMBL" id="VSRR010023598">
    <property type="protein sequence ID" value="MPC65621.1"/>
    <property type="molecule type" value="Genomic_DNA"/>
</dbReference>
<dbReference type="AlphaFoldDB" id="A0A5B7GZA7"/>
<organism evidence="1 2">
    <name type="scientific">Portunus trituberculatus</name>
    <name type="common">Swimming crab</name>
    <name type="synonym">Neptunus trituberculatus</name>
    <dbReference type="NCBI Taxonomy" id="210409"/>
    <lineage>
        <taxon>Eukaryota</taxon>
        <taxon>Metazoa</taxon>
        <taxon>Ecdysozoa</taxon>
        <taxon>Arthropoda</taxon>
        <taxon>Crustacea</taxon>
        <taxon>Multicrustacea</taxon>
        <taxon>Malacostraca</taxon>
        <taxon>Eumalacostraca</taxon>
        <taxon>Eucarida</taxon>
        <taxon>Decapoda</taxon>
        <taxon>Pleocyemata</taxon>
        <taxon>Brachyura</taxon>
        <taxon>Eubrachyura</taxon>
        <taxon>Portunoidea</taxon>
        <taxon>Portunidae</taxon>
        <taxon>Portuninae</taxon>
        <taxon>Portunus</taxon>
    </lineage>
</organism>
<evidence type="ECO:0000313" key="1">
    <source>
        <dbReference type="EMBL" id="MPC65621.1"/>
    </source>
</evidence>
<sequence>MANIDSIIITKKAERSTLQPDQALLSFGQSWGEMEIMSVHVLKWVSGIAQKGVLDGANKLDMTQDSAADCIHTGESGEARSGKRPCPPVHRGSIERLFSEKGVAGGITKKTVPHG</sequence>
<proteinExistence type="predicted"/>
<dbReference type="Proteomes" id="UP000324222">
    <property type="component" value="Unassembled WGS sequence"/>
</dbReference>
<accession>A0A5B7GZA7</accession>
<gene>
    <name evidence="1" type="ORF">E2C01_059759</name>
</gene>
<keyword evidence="2" id="KW-1185">Reference proteome</keyword>
<name>A0A5B7GZA7_PORTR</name>
<evidence type="ECO:0000313" key="2">
    <source>
        <dbReference type="Proteomes" id="UP000324222"/>
    </source>
</evidence>